<feature type="compositionally biased region" description="Low complexity" evidence="6">
    <location>
        <begin position="265"/>
        <end position="285"/>
    </location>
</feature>
<dbReference type="AlphaFoldDB" id="A0A3A3Z026"/>
<proteinExistence type="inferred from homology"/>
<dbReference type="GO" id="GO:0008270">
    <property type="term" value="F:zinc ion binding"/>
    <property type="evidence" value="ECO:0007669"/>
    <property type="project" value="InterPro"/>
</dbReference>
<dbReference type="InterPro" id="IPR013149">
    <property type="entry name" value="ADH-like_C"/>
</dbReference>
<dbReference type="Gene3D" id="3.90.180.10">
    <property type="entry name" value="Medium-chain alcohol dehydrogenases, catalytic domain"/>
    <property type="match status" value="1"/>
</dbReference>
<dbReference type="SUPFAM" id="SSF51735">
    <property type="entry name" value="NAD(P)-binding Rossmann-fold domains"/>
    <property type="match status" value="1"/>
</dbReference>
<dbReference type="InterPro" id="IPR036291">
    <property type="entry name" value="NAD(P)-bd_dom_sf"/>
</dbReference>
<evidence type="ECO:0000313" key="9">
    <source>
        <dbReference type="EMBL" id="RJK97590.1"/>
    </source>
</evidence>
<reference evidence="9 10" key="1">
    <citation type="submission" date="2018-09" db="EMBL/GenBank/DDBJ databases">
        <title>YIM 75000 draft genome.</title>
        <authorList>
            <person name="Tang S."/>
            <person name="Feng Y."/>
        </authorList>
    </citation>
    <scope>NUCLEOTIDE SEQUENCE [LARGE SCALE GENOMIC DNA]</scope>
    <source>
        <strain evidence="9 10">YIM 75000</strain>
    </source>
</reference>
<dbReference type="Pfam" id="PF00107">
    <property type="entry name" value="ADH_zinc_N"/>
    <property type="match status" value="1"/>
</dbReference>
<name>A0A3A3Z026_9ACTN</name>
<evidence type="ECO:0000256" key="4">
    <source>
        <dbReference type="ARBA" id="ARBA00023002"/>
    </source>
</evidence>
<sequence length="402" mass="42017">MKAVVWHGPGDIRLDDVSDPTIQEPNDAVVRITTSAICGTDLHMVRGTMAGMEPGTVLGHEAVGVVEETGPGVRNLPKGTRVVIGSTVGCGYCSYCRSGTYSQCDNANPNGRNAGTAFFGGPGPTGPFDGMQAEYVRVPFANVGAVPVPEGVTDEQAIMVSDIFPTAWFGGRLAEVGQGDTVAVLGAGPVGQFAVVSALLQGAGRVIVVDGVPSRLEAARRLGGEAVDYNAEDPVQVLQEITGGSGPDRVIDAVGVDSERPKTGPAAEGAEPAEQAEQERAQVAPDSGQRGEQWEPGDGPSQAALWAVQGIAKAGTIGVIGVYPQTYATYPFGQAFMKNLTIRTGNCPHRRYIPDLLRLVASGVVDPATVMTQHEGVTNAIEAYETFDRREEGWIKTVLSTS</sequence>
<feature type="domain" description="Alcohol dehydrogenase-like N-terminal" evidence="8">
    <location>
        <begin position="25"/>
        <end position="147"/>
    </location>
</feature>
<evidence type="ECO:0000256" key="5">
    <source>
        <dbReference type="RuleBase" id="RU361277"/>
    </source>
</evidence>
<feature type="region of interest" description="Disordered" evidence="6">
    <location>
        <begin position="258"/>
        <end position="301"/>
    </location>
</feature>
<comment type="similarity">
    <text evidence="5">Belongs to the zinc-containing alcohol dehydrogenase family.</text>
</comment>
<dbReference type="PANTHER" id="PTHR42813">
    <property type="entry name" value="ZINC-TYPE ALCOHOL DEHYDROGENASE-LIKE"/>
    <property type="match status" value="1"/>
</dbReference>
<dbReference type="CDD" id="cd08283">
    <property type="entry name" value="FDH_like_1"/>
    <property type="match status" value="1"/>
</dbReference>
<evidence type="ECO:0000256" key="1">
    <source>
        <dbReference type="ARBA" id="ARBA00001947"/>
    </source>
</evidence>
<dbReference type="InterPro" id="IPR002328">
    <property type="entry name" value="ADH_Zn_CS"/>
</dbReference>
<dbReference type="OrthoDB" id="241504at2"/>
<comment type="cofactor">
    <cofactor evidence="1 5">
        <name>Zn(2+)</name>
        <dbReference type="ChEBI" id="CHEBI:29105"/>
    </cofactor>
</comment>
<accession>A0A3A3Z026</accession>
<dbReference type="Proteomes" id="UP000265614">
    <property type="component" value="Unassembled WGS sequence"/>
</dbReference>
<dbReference type="InterPro" id="IPR011032">
    <property type="entry name" value="GroES-like_sf"/>
</dbReference>
<dbReference type="GO" id="GO:0016491">
    <property type="term" value="F:oxidoreductase activity"/>
    <property type="evidence" value="ECO:0007669"/>
    <property type="project" value="UniProtKB-KW"/>
</dbReference>
<protein>
    <submittedName>
        <fullName evidence="9">Glutathione-dependent formaldehyde dehydrogenase</fullName>
    </submittedName>
</protein>
<evidence type="ECO:0000256" key="6">
    <source>
        <dbReference type="SAM" id="MobiDB-lite"/>
    </source>
</evidence>
<dbReference type="Gene3D" id="3.40.50.720">
    <property type="entry name" value="NAD(P)-binding Rossmann-like Domain"/>
    <property type="match status" value="1"/>
</dbReference>
<dbReference type="PROSITE" id="PS00059">
    <property type="entry name" value="ADH_ZINC"/>
    <property type="match status" value="1"/>
</dbReference>
<evidence type="ECO:0000256" key="2">
    <source>
        <dbReference type="ARBA" id="ARBA00022723"/>
    </source>
</evidence>
<organism evidence="9 10">
    <name type="scientific">Vallicoccus soli</name>
    <dbReference type="NCBI Taxonomy" id="2339232"/>
    <lineage>
        <taxon>Bacteria</taxon>
        <taxon>Bacillati</taxon>
        <taxon>Actinomycetota</taxon>
        <taxon>Actinomycetes</taxon>
        <taxon>Motilibacterales</taxon>
        <taxon>Vallicoccaceae</taxon>
        <taxon>Vallicoccus</taxon>
    </lineage>
</organism>
<dbReference type="SUPFAM" id="SSF50129">
    <property type="entry name" value="GroES-like"/>
    <property type="match status" value="1"/>
</dbReference>
<evidence type="ECO:0000313" key="10">
    <source>
        <dbReference type="Proteomes" id="UP000265614"/>
    </source>
</evidence>
<comment type="caution">
    <text evidence="9">The sequence shown here is derived from an EMBL/GenBank/DDBJ whole genome shotgun (WGS) entry which is preliminary data.</text>
</comment>
<feature type="domain" description="Alcohol dehydrogenase-like C-terminal" evidence="7">
    <location>
        <begin position="189"/>
        <end position="257"/>
    </location>
</feature>
<keyword evidence="10" id="KW-1185">Reference proteome</keyword>
<dbReference type="InterPro" id="IPR013154">
    <property type="entry name" value="ADH-like_N"/>
</dbReference>
<dbReference type="PANTHER" id="PTHR42813:SF7">
    <property type="entry name" value="ALCOHOL DEHYDROGENASE (ZN-DEPENDENT)-RELATED"/>
    <property type="match status" value="1"/>
</dbReference>
<dbReference type="EMBL" id="QZEZ01000001">
    <property type="protein sequence ID" value="RJK97590.1"/>
    <property type="molecule type" value="Genomic_DNA"/>
</dbReference>
<evidence type="ECO:0000259" key="7">
    <source>
        <dbReference type="Pfam" id="PF00107"/>
    </source>
</evidence>
<gene>
    <name evidence="9" type="ORF">D5H78_00700</name>
</gene>
<evidence type="ECO:0000256" key="3">
    <source>
        <dbReference type="ARBA" id="ARBA00022833"/>
    </source>
</evidence>
<keyword evidence="2 5" id="KW-0479">Metal-binding</keyword>
<keyword evidence="3 5" id="KW-0862">Zinc</keyword>
<keyword evidence="4" id="KW-0560">Oxidoreductase</keyword>
<dbReference type="RefSeq" id="WP_119948501.1">
    <property type="nucleotide sequence ID" value="NZ_QZEZ01000001.1"/>
</dbReference>
<evidence type="ECO:0000259" key="8">
    <source>
        <dbReference type="Pfam" id="PF08240"/>
    </source>
</evidence>
<dbReference type="Pfam" id="PF08240">
    <property type="entry name" value="ADH_N"/>
    <property type="match status" value="1"/>
</dbReference>